<evidence type="ECO:0000313" key="8">
    <source>
        <dbReference type="Proteomes" id="UP000198929"/>
    </source>
</evidence>
<feature type="transmembrane region" description="Helical" evidence="6">
    <location>
        <begin position="114"/>
        <end position="136"/>
    </location>
</feature>
<sequence length="264" mass="28569">MVGFLARVSAGTDTASAVATGSDGNPNVLAGSAIRVVPDFRVGLLLILIFAAATSLLKEELALAGLVTYVLVLLALFHSIKSSLIALVWYLLCLGIRWLCVLAVGWPLLPWLGILLTLIIHAYPAYLMVFLIFSITPMTQMMASLSKARVPGTFIVVAMVVYRYAPTLLAETRTIVQSSSLRHTVPAWRRWLSHPVRELEYVIVPVLMRSSRIADELSAVAMCKGLDPAAQRTAFVEPKIGWQDLLFLVVSIGVIAALKIGGGS</sequence>
<dbReference type="EMBL" id="FOGQ01000002">
    <property type="protein sequence ID" value="SER70193.1"/>
    <property type="molecule type" value="Genomic_DNA"/>
</dbReference>
<feature type="transmembrane region" description="Helical" evidence="6">
    <location>
        <begin position="63"/>
        <end position="80"/>
    </location>
</feature>
<keyword evidence="8" id="KW-1185">Reference proteome</keyword>
<comment type="subcellular location">
    <subcellularLocation>
        <location evidence="1">Membrane</location>
        <topology evidence="1">Multi-pass membrane protein</topology>
    </subcellularLocation>
</comment>
<gene>
    <name evidence="7" type="ORF">SAMN05661109_00843</name>
</gene>
<organism evidence="7 8">
    <name type="scientific">Corynebacterium cystitidis DSM 20524</name>
    <dbReference type="NCBI Taxonomy" id="1121357"/>
    <lineage>
        <taxon>Bacteria</taxon>
        <taxon>Bacillati</taxon>
        <taxon>Actinomycetota</taxon>
        <taxon>Actinomycetes</taxon>
        <taxon>Mycobacteriales</taxon>
        <taxon>Corynebacteriaceae</taxon>
        <taxon>Corynebacterium</taxon>
    </lineage>
</organism>
<dbReference type="Pfam" id="PF02361">
    <property type="entry name" value="CbiQ"/>
    <property type="match status" value="1"/>
</dbReference>
<feature type="transmembrane region" description="Helical" evidence="6">
    <location>
        <begin position="40"/>
        <end position="57"/>
    </location>
</feature>
<feature type="transmembrane region" description="Helical" evidence="6">
    <location>
        <begin position="245"/>
        <end position="262"/>
    </location>
</feature>
<dbReference type="PANTHER" id="PTHR34857:SF2">
    <property type="entry name" value="SLL0384 PROTEIN"/>
    <property type="match status" value="1"/>
</dbReference>
<keyword evidence="4 6" id="KW-1133">Transmembrane helix</keyword>
<reference evidence="8" key="1">
    <citation type="submission" date="2016-10" db="EMBL/GenBank/DDBJ databases">
        <authorList>
            <person name="Varghese N."/>
            <person name="Submissions S."/>
        </authorList>
    </citation>
    <scope>NUCLEOTIDE SEQUENCE [LARGE SCALE GENOMIC DNA]</scope>
    <source>
        <strain evidence="8">DSM 20524</strain>
    </source>
</reference>
<evidence type="ECO:0000256" key="3">
    <source>
        <dbReference type="ARBA" id="ARBA00022692"/>
    </source>
</evidence>
<dbReference type="STRING" id="1121357.SAMN05661109_00843"/>
<accession>A0A1H9RE08</accession>
<dbReference type="AlphaFoldDB" id="A0A1H9RE08"/>
<dbReference type="PANTHER" id="PTHR34857">
    <property type="entry name" value="SLL0384 PROTEIN"/>
    <property type="match status" value="1"/>
</dbReference>
<proteinExistence type="predicted"/>
<feature type="transmembrane region" description="Helical" evidence="6">
    <location>
        <begin position="87"/>
        <end position="108"/>
    </location>
</feature>
<dbReference type="Proteomes" id="UP000198929">
    <property type="component" value="Unassembled WGS sequence"/>
</dbReference>
<evidence type="ECO:0000256" key="2">
    <source>
        <dbReference type="ARBA" id="ARBA00022475"/>
    </source>
</evidence>
<evidence type="ECO:0000256" key="5">
    <source>
        <dbReference type="ARBA" id="ARBA00023136"/>
    </source>
</evidence>
<feature type="transmembrane region" description="Helical" evidence="6">
    <location>
        <begin position="148"/>
        <end position="165"/>
    </location>
</feature>
<name>A0A1H9RE08_9CORY</name>
<dbReference type="CDD" id="cd16914">
    <property type="entry name" value="EcfT"/>
    <property type="match status" value="1"/>
</dbReference>
<protein>
    <submittedName>
        <fullName evidence="7">Energy-coupling factor transport system permease protein</fullName>
    </submittedName>
</protein>
<evidence type="ECO:0000256" key="1">
    <source>
        <dbReference type="ARBA" id="ARBA00004141"/>
    </source>
</evidence>
<evidence type="ECO:0000256" key="4">
    <source>
        <dbReference type="ARBA" id="ARBA00022989"/>
    </source>
</evidence>
<evidence type="ECO:0000313" key="7">
    <source>
        <dbReference type="EMBL" id="SER70193.1"/>
    </source>
</evidence>
<keyword evidence="5 6" id="KW-0472">Membrane</keyword>
<dbReference type="RefSeq" id="WP_092256584.1">
    <property type="nucleotide sequence ID" value="NZ_CP047199.1"/>
</dbReference>
<dbReference type="GO" id="GO:0005886">
    <property type="term" value="C:plasma membrane"/>
    <property type="evidence" value="ECO:0007669"/>
    <property type="project" value="UniProtKB-ARBA"/>
</dbReference>
<dbReference type="InterPro" id="IPR051611">
    <property type="entry name" value="ECF_transporter_component"/>
</dbReference>
<keyword evidence="2" id="KW-1003">Cell membrane</keyword>
<dbReference type="InterPro" id="IPR003339">
    <property type="entry name" value="ABC/ECF_trnsptr_transmembrane"/>
</dbReference>
<keyword evidence="3 6" id="KW-0812">Transmembrane</keyword>
<evidence type="ECO:0000256" key="6">
    <source>
        <dbReference type="SAM" id="Phobius"/>
    </source>
</evidence>